<evidence type="ECO:0000256" key="3">
    <source>
        <dbReference type="ARBA" id="ARBA00022771"/>
    </source>
</evidence>
<reference evidence="13 14" key="1">
    <citation type="submission" date="2024-06" db="EMBL/GenBank/DDBJ databases">
        <title>A chromosome level genome sequence of Diviner's sage (Salvia divinorum).</title>
        <authorList>
            <person name="Ford S.A."/>
            <person name="Ro D.-K."/>
            <person name="Ness R.W."/>
            <person name="Phillips M.A."/>
        </authorList>
    </citation>
    <scope>NUCLEOTIDE SEQUENCE [LARGE SCALE GENOMIC DNA]</scope>
    <source>
        <strain evidence="13">SAF-2024a</strain>
        <tissue evidence="13">Leaf</tissue>
    </source>
</reference>
<dbReference type="GO" id="GO:0008270">
    <property type="term" value="F:zinc ion binding"/>
    <property type="evidence" value="ECO:0007669"/>
    <property type="project" value="UniProtKB-KW"/>
</dbReference>
<evidence type="ECO:0000256" key="7">
    <source>
        <dbReference type="ARBA" id="ARBA00023163"/>
    </source>
</evidence>
<evidence type="ECO:0000256" key="9">
    <source>
        <dbReference type="ARBA" id="ARBA00056472"/>
    </source>
</evidence>
<dbReference type="Pfam" id="PF03110">
    <property type="entry name" value="SBP"/>
    <property type="match status" value="1"/>
</dbReference>
<proteinExistence type="predicted"/>
<evidence type="ECO:0000313" key="14">
    <source>
        <dbReference type="Proteomes" id="UP001567538"/>
    </source>
</evidence>
<keyword evidence="8" id="KW-0539">Nucleus</keyword>
<organism evidence="13 14">
    <name type="scientific">Salvia divinorum</name>
    <name type="common">Maria pastora</name>
    <name type="synonym">Diviner's sage</name>
    <dbReference type="NCBI Taxonomy" id="28513"/>
    <lineage>
        <taxon>Eukaryota</taxon>
        <taxon>Viridiplantae</taxon>
        <taxon>Streptophyta</taxon>
        <taxon>Embryophyta</taxon>
        <taxon>Tracheophyta</taxon>
        <taxon>Spermatophyta</taxon>
        <taxon>Magnoliopsida</taxon>
        <taxon>eudicotyledons</taxon>
        <taxon>Gunneridae</taxon>
        <taxon>Pentapetalae</taxon>
        <taxon>asterids</taxon>
        <taxon>lamiids</taxon>
        <taxon>Lamiales</taxon>
        <taxon>Lamiaceae</taxon>
        <taxon>Nepetoideae</taxon>
        <taxon>Mentheae</taxon>
        <taxon>Salviinae</taxon>
        <taxon>Salvia</taxon>
        <taxon>Salvia subgen. Calosphace</taxon>
    </lineage>
</organism>
<keyword evidence="2" id="KW-0479">Metal-binding</keyword>
<comment type="subcellular location">
    <subcellularLocation>
        <location evidence="1">Nucleus</location>
    </subcellularLocation>
</comment>
<keyword evidence="3 10" id="KW-0863">Zinc-finger</keyword>
<dbReference type="GO" id="GO:0003677">
    <property type="term" value="F:DNA binding"/>
    <property type="evidence" value="ECO:0007669"/>
    <property type="project" value="UniProtKB-KW"/>
</dbReference>
<dbReference type="Gene3D" id="4.10.1100.10">
    <property type="entry name" value="Transcription factor, SBP-box domain"/>
    <property type="match status" value="1"/>
</dbReference>
<keyword evidence="7" id="KW-0804">Transcription</keyword>
<evidence type="ECO:0000256" key="4">
    <source>
        <dbReference type="ARBA" id="ARBA00022833"/>
    </source>
</evidence>
<keyword evidence="6" id="KW-0238">DNA-binding</keyword>
<dbReference type="AlphaFoldDB" id="A0ABD1GVV4"/>
<evidence type="ECO:0000256" key="1">
    <source>
        <dbReference type="ARBA" id="ARBA00004123"/>
    </source>
</evidence>
<accession>A0ABD1GVV4</accession>
<keyword evidence="14" id="KW-1185">Reference proteome</keyword>
<feature type="region of interest" description="Disordered" evidence="11">
    <location>
        <begin position="298"/>
        <end position="326"/>
    </location>
</feature>
<name>A0ABD1GVV4_SALDI</name>
<dbReference type="SUPFAM" id="SSF103612">
    <property type="entry name" value="SBT domain"/>
    <property type="match status" value="1"/>
</dbReference>
<dbReference type="Proteomes" id="UP001567538">
    <property type="component" value="Unassembled WGS sequence"/>
</dbReference>
<comment type="function">
    <text evidence="9">Probable transcriptional factor. Binds to the promoter of the SQUAMOSA gene.</text>
</comment>
<keyword evidence="4" id="KW-0862">Zinc</keyword>
<dbReference type="PANTHER" id="PTHR31251">
    <property type="entry name" value="SQUAMOSA PROMOTER-BINDING-LIKE PROTEIN 4"/>
    <property type="match status" value="1"/>
</dbReference>
<evidence type="ECO:0000259" key="12">
    <source>
        <dbReference type="PROSITE" id="PS51141"/>
    </source>
</evidence>
<evidence type="ECO:0000256" key="8">
    <source>
        <dbReference type="ARBA" id="ARBA00023242"/>
    </source>
</evidence>
<evidence type="ECO:0000256" key="5">
    <source>
        <dbReference type="ARBA" id="ARBA00023015"/>
    </source>
</evidence>
<comment type="caution">
    <text evidence="13">The sequence shown here is derived from an EMBL/GenBank/DDBJ whole genome shotgun (WGS) entry which is preliminary data.</text>
</comment>
<evidence type="ECO:0000256" key="2">
    <source>
        <dbReference type="ARBA" id="ARBA00022723"/>
    </source>
</evidence>
<protein>
    <submittedName>
        <fullName evidence="13">Squamosa promoter-binding-like protein 12</fullName>
    </submittedName>
</protein>
<dbReference type="EMBL" id="JBEAFC010000007">
    <property type="protein sequence ID" value="KAL1547895.1"/>
    <property type="molecule type" value="Genomic_DNA"/>
</dbReference>
<feature type="domain" description="SBP-type" evidence="12">
    <location>
        <begin position="87"/>
        <end position="164"/>
    </location>
</feature>
<evidence type="ECO:0000313" key="13">
    <source>
        <dbReference type="EMBL" id="KAL1547895.1"/>
    </source>
</evidence>
<dbReference type="InterPro" id="IPR004333">
    <property type="entry name" value="SBP_dom"/>
</dbReference>
<dbReference type="GO" id="GO:0005634">
    <property type="term" value="C:nucleus"/>
    <property type="evidence" value="ECO:0007669"/>
    <property type="project" value="UniProtKB-SubCell"/>
</dbReference>
<evidence type="ECO:0000256" key="10">
    <source>
        <dbReference type="PROSITE-ProRule" id="PRU00470"/>
    </source>
</evidence>
<evidence type="ECO:0000256" key="6">
    <source>
        <dbReference type="ARBA" id="ARBA00023125"/>
    </source>
</evidence>
<dbReference type="InterPro" id="IPR044817">
    <property type="entry name" value="SBP-like"/>
</dbReference>
<dbReference type="InterPro" id="IPR036893">
    <property type="entry name" value="SBP_sf"/>
</dbReference>
<evidence type="ECO:0000256" key="11">
    <source>
        <dbReference type="SAM" id="MobiDB-lite"/>
    </source>
</evidence>
<dbReference type="PROSITE" id="PS51141">
    <property type="entry name" value="ZF_SBP"/>
    <property type="match status" value="1"/>
</dbReference>
<dbReference type="PANTHER" id="PTHR31251:SF131">
    <property type="entry name" value="SBP-TYPE DOMAIN-CONTAINING PROTEIN"/>
    <property type="match status" value="1"/>
</dbReference>
<keyword evidence="5" id="KW-0805">Transcription regulation</keyword>
<sequence length="326" mass="36362">MDGRPATTTSAAAEWDNLALYTATKPLHFSMSLPHLYHHRHVLDHDVAAAQMPDPAAVGLSLGAFASPPPAAPPTKRSRASYHNMQNPCCQVEGCALDLKLAKDYHRRHRICETHSKSPKVVVAGMERRFCQQCSRFHDLSEFDDKKRSCRRRLSDHNARRRRVQPESVQLSASSGVVSPALYTDQRPENNVLLNGLPVSLSNSSWENAPRHMDPERLSSIHHHSTPRILDQCLHNNSSMAPDLMSAHSLLSSNSWSLSEGESPVAVQDAHHLTLFQTNDEVGLEQGSAAWLLHMHNGGSSHQQEHHHLFKPPYPSGTFYSTQRSL</sequence>
<gene>
    <name evidence="13" type="ORF">AAHA92_16202</name>
</gene>
<dbReference type="FunFam" id="4.10.1100.10:FF:000001">
    <property type="entry name" value="Squamosa promoter-binding-like protein 14"/>
    <property type="match status" value="1"/>
</dbReference>